<sequence>MSSHTHFSPWCGTDVVCSEVAAILQTLCAWSDTVPLRFAWVCIRRPPSWLPLGARSLLATIWVCNVITDLLKTDVAVALPTAC</sequence>
<evidence type="ECO:0000313" key="2">
    <source>
        <dbReference type="Proteomes" id="UP000838878"/>
    </source>
</evidence>
<gene>
    <name evidence="1" type="ORF">BINO364_LOCUS13599</name>
</gene>
<dbReference type="OrthoDB" id="10480732at2759"/>
<evidence type="ECO:0000313" key="1">
    <source>
        <dbReference type="EMBL" id="CAH0728377.1"/>
    </source>
</evidence>
<dbReference type="Proteomes" id="UP000838878">
    <property type="component" value="Chromosome 7"/>
</dbReference>
<dbReference type="EMBL" id="OV170227">
    <property type="protein sequence ID" value="CAH0728377.1"/>
    <property type="molecule type" value="Genomic_DNA"/>
</dbReference>
<protein>
    <submittedName>
        <fullName evidence="1">Uncharacterized protein</fullName>
    </submittedName>
</protein>
<dbReference type="AlphaFoldDB" id="A0A8J9UZ17"/>
<keyword evidence="2" id="KW-1185">Reference proteome</keyword>
<feature type="non-terminal residue" evidence="1">
    <location>
        <position position="83"/>
    </location>
</feature>
<proteinExistence type="predicted"/>
<reference evidence="1" key="1">
    <citation type="submission" date="2021-12" db="EMBL/GenBank/DDBJ databases">
        <authorList>
            <person name="Martin H S."/>
        </authorList>
    </citation>
    <scope>NUCLEOTIDE SEQUENCE</scope>
</reference>
<accession>A0A8J9UZ17</accession>
<organism evidence="1 2">
    <name type="scientific">Brenthis ino</name>
    <name type="common">lesser marbled fritillary</name>
    <dbReference type="NCBI Taxonomy" id="405034"/>
    <lineage>
        <taxon>Eukaryota</taxon>
        <taxon>Metazoa</taxon>
        <taxon>Ecdysozoa</taxon>
        <taxon>Arthropoda</taxon>
        <taxon>Hexapoda</taxon>
        <taxon>Insecta</taxon>
        <taxon>Pterygota</taxon>
        <taxon>Neoptera</taxon>
        <taxon>Endopterygota</taxon>
        <taxon>Lepidoptera</taxon>
        <taxon>Glossata</taxon>
        <taxon>Ditrysia</taxon>
        <taxon>Papilionoidea</taxon>
        <taxon>Nymphalidae</taxon>
        <taxon>Heliconiinae</taxon>
        <taxon>Argynnini</taxon>
        <taxon>Brenthis</taxon>
    </lineage>
</organism>
<name>A0A8J9UZ17_9NEOP</name>